<dbReference type="PROSITE" id="PS51257">
    <property type="entry name" value="PROKAR_LIPOPROTEIN"/>
    <property type="match status" value="1"/>
</dbReference>
<dbReference type="EMBL" id="AP019782">
    <property type="protein sequence ID" value="BBL71904.1"/>
    <property type="molecule type" value="Genomic_DNA"/>
</dbReference>
<keyword evidence="5 6" id="KW-0482">Metalloprotease</keyword>
<gene>
    <name evidence="9" type="ORF">MoryE10_25100</name>
</gene>
<dbReference type="CDD" id="cd07331">
    <property type="entry name" value="M48C_Oma1_like"/>
    <property type="match status" value="1"/>
</dbReference>
<dbReference type="AlphaFoldDB" id="A0A8D4VRD9"/>
<dbReference type="Gene3D" id="3.30.2010.10">
    <property type="entry name" value="Metalloproteases ('zincins'), catalytic domain"/>
    <property type="match status" value="1"/>
</dbReference>
<comment type="cofactor">
    <cofactor evidence="6">
        <name>Zn(2+)</name>
        <dbReference type="ChEBI" id="CHEBI:29105"/>
    </cofactor>
    <text evidence="6">Binds 1 zinc ion per subunit.</text>
</comment>
<keyword evidence="10" id="KW-1185">Reference proteome</keyword>
<dbReference type="RefSeq" id="WP_054774422.1">
    <property type="nucleotide sequence ID" value="NZ_AP019782.1"/>
</dbReference>
<keyword evidence="2" id="KW-0479">Metal-binding</keyword>
<dbReference type="InterPro" id="IPR001915">
    <property type="entry name" value="Peptidase_M48"/>
</dbReference>
<dbReference type="KEGG" id="moz:MoryE10_25100"/>
<name>A0A8D4VRD9_9GAMM</name>
<dbReference type="InterPro" id="IPR051156">
    <property type="entry name" value="Mito/Outer_Membr_Metalloprot"/>
</dbReference>
<dbReference type="Pfam" id="PF01435">
    <property type="entry name" value="Peptidase_M48"/>
    <property type="match status" value="1"/>
</dbReference>
<evidence type="ECO:0000256" key="1">
    <source>
        <dbReference type="ARBA" id="ARBA00022670"/>
    </source>
</evidence>
<evidence type="ECO:0000256" key="2">
    <source>
        <dbReference type="ARBA" id="ARBA00022723"/>
    </source>
</evidence>
<dbReference type="PANTHER" id="PTHR22726:SF24">
    <property type="entry name" value="M48 FAMILY METALLOPEPTIDASE"/>
    <property type="match status" value="1"/>
</dbReference>
<feature type="chain" id="PRO_5034095965" evidence="7">
    <location>
        <begin position="24"/>
        <end position="266"/>
    </location>
</feature>
<dbReference type="GO" id="GO:0051603">
    <property type="term" value="P:proteolysis involved in protein catabolic process"/>
    <property type="evidence" value="ECO:0007669"/>
    <property type="project" value="TreeGrafter"/>
</dbReference>
<accession>A0A8D4VRD9</accession>
<evidence type="ECO:0000256" key="4">
    <source>
        <dbReference type="ARBA" id="ARBA00022833"/>
    </source>
</evidence>
<evidence type="ECO:0000259" key="8">
    <source>
        <dbReference type="Pfam" id="PF01435"/>
    </source>
</evidence>
<reference evidence="9" key="1">
    <citation type="submission" date="2019-06" db="EMBL/GenBank/DDBJ databases">
        <title>Complete genome sequence of Methylogaea oryzae strain JCM16910.</title>
        <authorList>
            <person name="Asakawa S."/>
        </authorList>
    </citation>
    <scope>NUCLEOTIDE SEQUENCE</scope>
    <source>
        <strain evidence="9">E10</strain>
    </source>
</reference>
<feature type="domain" description="Peptidase M48" evidence="8">
    <location>
        <begin position="63"/>
        <end position="244"/>
    </location>
</feature>
<evidence type="ECO:0000313" key="10">
    <source>
        <dbReference type="Proteomes" id="UP000824988"/>
    </source>
</evidence>
<dbReference type="GO" id="GO:0046872">
    <property type="term" value="F:metal ion binding"/>
    <property type="evidence" value="ECO:0007669"/>
    <property type="project" value="UniProtKB-KW"/>
</dbReference>
<evidence type="ECO:0000256" key="6">
    <source>
        <dbReference type="RuleBase" id="RU003983"/>
    </source>
</evidence>
<keyword evidence="3 6" id="KW-0378">Hydrolase</keyword>
<proteinExistence type="inferred from homology"/>
<protein>
    <submittedName>
        <fullName evidence="9">Zn-dependent protease</fullName>
    </submittedName>
</protein>
<dbReference type="Proteomes" id="UP000824988">
    <property type="component" value="Chromosome"/>
</dbReference>
<dbReference type="GO" id="GO:0004222">
    <property type="term" value="F:metalloendopeptidase activity"/>
    <property type="evidence" value="ECO:0007669"/>
    <property type="project" value="InterPro"/>
</dbReference>
<evidence type="ECO:0000256" key="3">
    <source>
        <dbReference type="ARBA" id="ARBA00022801"/>
    </source>
</evidence>
<comment type="similarity">
    <text evidence="6">Belongs to the peptidase M48 family.</text>
</comment>
<evidence type="ECO:0000313" key="9">
    <source>
        <dbReference type="EMBL" id="BBL71904.1"/>
    </source>
</evidence>
<evidence type="ECO:0000256" key="7">
    <source>
        <dbReference type="SAM" id="SignalP"/>
    </source>
</evidence>
<dbReference type="PANTHER" id="PTHR22726">
    <property type="entry name" value="METALLOENDOPEPTIDASE OMA1"/>
    <property type="match status" value="1"/>
</dbReference>
<feature type="signal peptide" evidence="7">
    <location>
        <begin position="1"/>
        <end position="23"/>
    </location>
</feature>
<keyword evidence="1 6" id="KW-0645">Protease</keyword>
<keyword evidence="7" id="KW-0732">Signal</keyword>
<organism evidence="9 10">
    <name type="scientific">Methylogaea oryzae</name>
    <dbReference type="NCBI Taxonomy" id="1295382"/>
    <lineage>
        <taxon>Bacteria</taxon>
        <taxon>Pseudomonadati</taxon>
        <taxon>Pseudomonadota</taxon>
        <taxon>Gammaproteobacteria</taxon>
        <taxon>Methylococcales</taxon>
        <taxon>Methylococcaceae</taxon>
        <taxon>Methylogaea</taxon>
    </lineage>
</organism>
<sequence>MTYRKPSKTLPSAIALTALLVTACATSPLGRNQLMLLSGQQLNAMGIQAFEQKKSSTPVDRSAAVNHYVECVARQLLGAQAGQWEIRVFDDPTPNAFALPGGKIGVHKGLLKVAQNQHQLATVLGHEIAHVQANHANERASQEFAMQQGINLLAAAGDPSSQAGRTVLGVLGLGAKYGVLMPYNRLQESEADLVGLDTMAQAGFDPAQSINLWINMDKAGGAQPVEFLSTHPSHGTRIQALQQRLPQATALQQQALAAGRRPNCDQ</sequence>
<dbReference type="GO" id="GO:0016020">
    <property type="term" value="C:membrane"/>
    <property type="evidence" value="ECO:0007669"/>
    <property type="project" value="TreeGrafter"/>
</dbReference>
<evidence type="ECO:0000256" key="5">
    <source>
        <dbReference type="ARBA" id="ARBA00023049"/>
    </source>
</evidence>
<keyword evidence="4 6" id="KW-0862">Zinc</keyword>